<evidence type="ECO:0000313" key="2">
    <source>
        <dbReference type="EMBL" id="MPM35765.1"/>
    </source>
</evidence>
<gene>
    <name evidence="2" type="ORF">SDC9_82359</name>
</gene>
<dbReference type="InterPro" id="IPR013022">
    <property type="entry name" value="Xyl_isomerase-like_TIM-brl"/>
</dbReference>
<organism evidence="2">
    <name type="scientific">bioreactor metagenome</name>
    <dbReference type="NCBI Taxonomy" id="1076179"/>
    <lineage>
        <taxon>unclassified sequences</taxon>
        <taxon>metagenomes</taxon>
        <taxon>ecological metagenomes</taxon>
    </lineage>
</organism>
<dbReference type="Gene3D" id="3.20.20.150">
    <property type="entry name" value="Divalent-metal-dependent TIM barrel enzymes"/>
    <property type="match status" value="1"/>
</dbReference>
<proteinExistence type="predicted"/>
<dbReference type="Pfam" id="PF01261">
    <property type="entry name" value="AP_endonuc_2"/>
    <property type="match status" value="1"/>
</dbReference>
<reference evidence="2" key="1">
    <citation type="submission" date="2019-08" db="EMBL/GenBank/DDBJ databases">
        <authorList>
            <person name="Kucharzyk K."/>
            <person name="Murdoch R.W."/>
            <person name="Higgins S."/>
            <person name="Loffler F."/>
        </authorList>
    </citation>
    <scope>NUCLEOTIDE SEQUENCE</scope>
</reference>
<feature type="domain" description="Xylose isomerase-like TIM barrel" evidence="1">
    <location>
        <begin position="62"/>
        <end position="236"/>
    </location>
</feature>
<dbReference type="AlphaFoldDB" id="A0A644Z4D2"/>
<protein>
    <recommendedName>
        <fullName evidence="1">Xylose isomerase-like TIM barrel domain-containing protein</fullName>
    </recommendedName>
</protein>
<dbReference type="InterPro" id="IPR036237">
    <property type="entry name" value="Xyl_isomerase-like_sf"/>
</dbReference>
<dbReference type="SUPFAM" id="SSF51658">
    <property type="entry name" value="Xylose isomerase-like"/>
    <property type="match status" value="1"/>
</dbReference>
<dbReference type="EMBL" id="VSSQ01007390">
    <property type="protein sequence ID" value="MPM35765.1"/>
    <property type="molecule type" value="Genomic_DNA"/>
</dbReference>
<accession>A0A644Z4D2</accession>
<evidence type="ECO:0000259" key="1">
    <source>
        <dbReference type="Pfam" id="PF01261"/>
    </source>
</evidence>
<name>A0A644Z4D2_9ZZZZ</name>
<sequence>MNVINDLYISTISEDAQELAAQHGLGLEIAEYCTAWNMDKNFPHCDTIVRRKLQSAKKTIFHAPFNELCPAAIDPMVVDVTRRRYEQSLSLSLRYGIKKLVIHSGFIPLIYYNSWFTEHSVEFWHDFLADKPTDLIIYLENVMESSPDMLVEIVKGVDDPRFRLCLDVGHANTCVSKTPISKWVETAAPYLGHVHLHNNAGSLDTHDGLDCGTLPMAKVINHILMLCPSVSFTVETVKASCSIRWLYDNGFLR</sequence>
<comment type="caution">
    <text evidence="2">The sequence shown here is derived from an EMBL/GenBank/DDBJ whole genome shotgun (WGS) entry which is preliminary data.</text>
</comment>